<evidence type="ECO:0000313" key="1">
    <source>
        <dbReference type="EMBL" id="KAJ4762418.1"/>
    </source>
</evidence>
<dbReference type="Pfam" id="PF05056">
    <property type="entry name" value="DUF674"/>
    <property type="match status" value="1"/>
</dbReference>
<dbReference type="EMBL" id="JAMFTS010000004">
    <property type="protein sequence ID" value="KAJ4762418.1"/>
    <property type="molecule type" value="Genomic_DNA"/>
</dbReference>
<dbReference type="Proteomes" id="UP001140206">
    <property type="component" value="Chromosome 4"/>
</dbReference>
<gene>
    <name evidence="1" type="ORF">LUZ62_072793</name>
</gene>
<keyword evidence="2" id="KW-1185">Reference proteome</keyword>
<dbReference type="PANTHER" id="PTHR33103">
    <property type="entry name" value="OS01G0153900 PROTEIN"/>
    <property type="match status" value="1"/>
</dbReference>
<accession>A0AAV8D185</accession>
<sequence>MASEGPHKLKLKLLIDKRFPKVLLAEAGKEVVDFLFSLMALPLGSLIQLINNESMVGSLGCTFSSIEQLDAGYFLSTENKTSLIQSKIYSGSSSSSSSLSNPAKPMTFDCFHCRRYGYNNNTTFYGFPCKLCSPATYSKQTDRGFVRGSITYSVMDDLSVQPMTPTSTIALLNKLGLKDFSLLEERTVYMTANEALELVKTSLSSKNVLTDVFLAKKEREPTGIVYYPKKKKAKKERGTFKS</sequence>
<comment type="caution">
    <text evidence="1">The sequence shown here is derived from an EMBL/GenBank/DDBJ whole genome shotgun (WGS) entry which is preliminary data.</text>
</comment>
<evidence type="ECO:0000313" key="2">
    <source>
        <dbReference type="Proteomes" id="UP001140206"/>
    </source>
</evidence>
<proteinExistence type="predicted"/>
<dbReference type="PANTHER" id="PTHR33103:SF19">
    <property type="entry name" value="OS09G0544700 PROTEIN"/>
    <property type="match status" value="1"/>
</dbReference>
<name>A0AAV8D185_9POAL</name>
<organism evidence="1 2">
    <name type="scientific">Rhynchospora pubera</name>
    <dbReference type="NCBI Taxonomy" id="906938"/>
    <lineage>
        <taxon>Eukaryota</taxon>
        <taxon>Viridiplantae</taxon>
        <taxon>Streptophyta</taxon>
        <taxon>Embryophyta</taxon>
        <taxon>Tracheophyta</taxon>
        <taxon>Spermatophyta</taxon>
        <taxon>Magnoliopsida</taxon>
        <taxon>Liliopsida</taxon>
        <taxon>Poales</taxon>
        <taxon>Cyperaceae</taxon>
        <taxon>Cyperoideae</taxon>
        <taxon>Rhynchosporeae</taxon>
        <taxon>Rhynchospora</taxon>
    </lineage>
</organism>
<protein>
    <submittedName>
        <fullName evidence="1">Uncharacterized protein</fullName>
    </submittedName>
</protein>
<dbReference type="InterPro" id="IPR007750">
    <property type="entry name" value="DUF674"/>
</dbReference>
<dbReference type="AlphaFoldDB" id="A0AAV8D185"/>
<reference evidence="1" key="1">
    <citation type="submission" date="2022-08" db="EMBL/GenBank/DDBJ databases">
        <authorList>
            <person name="Marques A."/>
        </authorList>
    </citation>
    <scope>NUCLEOTIDE SEQUENCE</scope>
    <source>
        <strain evidence="1">RhyPub2mFocal</strain>
        <tissue evidence="1">Leaves</tissue>
    </source>
</reference>